<dbReference type="Proteomes" id="UP000294564">
    <property type="component" value="Unassembled WGS sequence"/>
</dbReference>
<evidence type="ECO:0000313" key="2">
    <source>
        <dbReference type="EMBL" id="TCP24219.1"/>
    </source>
</evidence>
<dbReference type="InterPro" id="IPR013783">
    <property type="entry name" value="Ig-like_fold"/>
</dbReference>
<dbReference type="Pfam" id="PF25233">
    <property type="entry name" value="DUF7849"/>
    <property type="match status" value="1"/>
</dbReference>
<dbReference type="Gene3D" id="2.60.40.10">
    <property type="entry name" value="Immunoglobulins"/>
    <property type="match status" value="1"/>
</dbReference>
<dbReference type="CDD" id="cd00146">
    <property type="entry name" value="PKD"/>
    <property type="match status" value="1"/>
</dbReference>
<dbReference type="AlphaFoldDB" id="A0A4R2NQR3"/>
<organism evidence="2 3">
    <name type="scientific">Tenacibaculum skagerrakense</name>
    <dbReference type="NCBI Taxonomy" id="186571"/>
    <lineage>
        <taxon>Bacteria</taxon>
        <taxon>Pseudomonadati</taxon>
        <taxon>Bacteroidota</taxon>
        <taxon>Flavobacteriia</taxon>
        <taxon>Flavobacteriales</taxon>
        <taxon>Flavobacteriaceae</taxon>
        <taxon>Tenacibaculum</taxon>
    </lineage>
</organism>
<keyword evidence="3" id="KW-1185">Reference proteome</keyword>
<gene>
    <name evidence="2" type="ORF">EV195_10616</name>
</gene>
<dbReference type="Pfam" id="PF18911">
    <property type="entry name" value="PKD_4"/>
    <property type="match status" value="1"/>
</dbReference>
<dbReference type="PROSITE" id="PS50093">
    <property type="entry name" value="PKD"/>
    <property type="match status" value="1"/>
</dbReference>
<dbReference type="SUPFAM" id="SSF49299">
    <property type="entry name" value="PKD domain"/>
    <property type="match status" value="1"/>
</dbReference>
<comment type="caution">
    <text evidence="2">The sequence shown here is derived from an EMBL/GenBank/DDBJ whole genome shotgun (WGS) entry which is preliminary data.</text>
</comment>
<dbReference type="RefSeq" id="WP_132794900.1">
    <property type="nucleotide sequence ID" value="NZ_SLXM01000006.1"/>
</dbReference>
<evidence type="ECO:0000259" key="1">
    <source>
        <dbReference type="PROSITE" id="PS50093"/>
    </source>
</evidence>
<accession>A0A4R2NQR3</accession>
<protein>
    <submittedName>
        <fullName evidence="2">PKD domain-containing protein</fullName>
    </submittedName>
</protein>
<proteinExistence type="predicted"/>
<dbReference type="InterPro" id="IPR035986">
    <property type="entry name" value="PKD_dom_sf"/>
</dbReference>
<evidence type="ECO:0000313" key="3">
    <source>
        <dbReference type="Proteomes" id="UP000294564"/>
    </source>
</evidence>
<feature type="domain" description="PKD" evidence="1">
    <location>
        <begin position="61"/>
        <end position="103"/>
    </location>
</feature>
<reference evidence="2 3" key="1">
    <citation type="submission" date="2019-03" db="EMBL/GenBank/DDBJ databases">
        <title>Genomic Encyclopedia of Type Strains, Phase IV (KMG-IV): sequencing the most valuable type-strain genomes for metagenomic binning, comparative biology and taxonomic classification.</title>
        <authorList>
            <person name="Goeker M."/>
        </authorList>
    </citation>
    <scope>NUCLEOTIDE SEQUENCE [LARGE SCALE GENOMIC DNA]</scope>
    <source>
        <strain evidence="2 3">DSM 14836</strain>
    </source>
</reference>
<dbReference type="EMBL" id="SLXM01000006">
    <property type="protein sequence ID" value="TCP24219.1"/>
    <property type="molecule type" value="Genomic_DNA"/>
</dbReference>
<name>A0A4R2NQR3_9FLAO</name>
<dbReference type="InterPro" id="IPR000601">
    <property type="entry name" value="PKD_dom"/>
</dbReference>
<dbReference type="OrthoDB" id="1110367at2"/>
<sequence length="659" mass="76158">MHFQPNLKATLVFLFFLLIFKFQAQEIIKKDTVRKEAKINYVLKNNEIVLTPIPPKLTQIAGAPKAYYSYFWEFGDGNYSKEKSPKHTYKEKGDYEVKLWVTNHYDSGKPPATRPQKVSINENSSAKNTVATMNNDFDLLINRNPVPDEEMVLVLRYKNPKQYVANGQLYVFYNERQYKSNNFEIEDIRTHHDEKLLLEEENQVAEINEINDNAILYSSLSDEFVGFQQLQDSTKTDLNKTLKESKEYYKNWSIFNFDNLNPNEERNVFFTLKTPPEMLKDTSAIITIRGVYVPDRNFKNHKVKEKEMEIVTSHDPNKMSSNGTILNYRFVKFKTVKYKIQFQNDGEGPAKTIRLETDIPDMYDKSTIKVVDMYPKAVICPKKPVTYSCLDTTFTKEQAIFTFKNIYLPGSNQKGVQEKDSTKGFVKYSIRFGDDFHKRKTVSKTSIIFDKNDPIITNRSTTRFLPGISIGAKAGYSSYTNLNNSSSYFLGATISPFKSYRWYWQLELLNSLHSYKSNTQTTEVVEDLPAVNIRRTTRTSVVSDYSNVDVEIPLLVRYNVNNYIGLGGGIQGKFSLNEKRTNNTSIEITEQPIQGDGEIQVTTNTVSNKENTSFTNFRKGFLLEATAGFSRIGPSLGARYVFNTNRDDNYWQLYLIWKF</sequence>
<dbReference type="InterPro" id="IPR055353">
    <property type="entry name" value="DUF7619"/>
</dbReference>
<dbReference type="InterPro" id="IPR057171">
    <property type="entry name" value="DUF7849"/>
</dbReference>
<dbReference type="Pfam" id="PF24595">
    <property type="entry name" value="DUF7619"/>
    <property type="match status" value="1"/>
</dbReference>